<proteinExistence type="predicted"/>
<accession>A0ABX1CSG4</accession>
<dbReference type="InterPro" id="IPR011049">
    <property type="entry name" value="Serralysin-like_metalloprot_C"/>
</dbReference>
<sequence length="413" mass="43800">MRIDIRDTAAKNDVLFDGQVAGSVTSVETLRFHGGDADDRVETAAGYDVLQGGAGDDYLSAGAGDDTVNGGEGDDWLDGGYGADTVSFAGAASGITLDLRVTETQDTGGGGKDTIRNFENVVTTAFDDLVRGNDASNIIRDTEGGNDRFFGDGGGDGLAVFRIGDIGPQTIVIDGGDGDDVLEYASGPVYNPRFFADRYRNVDDVTVLGGAGNDSIYFSGQKTGVIDAGDGDDELRVGMGGLAETSLDITLGDGRDTLWVRWTDVYLGEIDRLANVVGDFETGAGGDRMQLNGLLPWVQDGTNLFAYDLLRLVQDGDDVRLQVDGDGEGDQLQWRTFLTFEKTLAEDFTADNFFITTGDGIFTPIEVVPIDPKERPGTAAPTLDAVLSTMPGTHGAHDPLESLRVNAFDYHIA</sequence>
<keyword evidence="2" id="KW-1185">Reference proteome</keyword>
<organism evidence="1 2">
    <name type="scientific">Sphingomonas corticis</name>
    <dbReference type="NCBI Taxonomy" id="2722791"/>
    <lineage>
        <taxon>Bacteria</taxon>
        <taxon>Pseudomonadati</taxon>
        <taxon>Pseudomonadota</taxon>
        <taxon>Alphaproteobacteria</taxon>
        <taxon>Sphingomonadales</taxon>
        <taxon>Sphingomonadaceae</taxon>
        <taxon>Sphingomonas</taxon>
    </lineage>
</organism>
<dbReference type="Gene3D" id="2.150.10.10">
    <property type="entry name" value="Serralysin-like metalloprotease, C-terminal"/>
    <property type="match status" value="2"/>
</dbReference>
<protein>
    <submittedName>
        <fullName evidence="1">Calcium-binding protein</fullName>
    </submittedName>
</protein>
<comment type="caution">
    <text evidence="1">The sequence shown here is derived from an EMBL/GenBank/DDBJ whole genome shotgun (WGS) entry which is preliminary data.</text>
</comment>
<reference evidence="1 2" key="1">
    <citation type="submission" date="2020-03" db="EMBL/GenBank/DDBJ databases">
        <authorList>
            <person name="Wang L."/>
            <person name="He N."/>
            <person name="Li Y."/>
            <person name="Fang Y."/>
            <person name="Zhang F."/>
        </authorList>
    </citation>
    <scope>NUCLEOTIDE SEQUENCE [LARGE SCALE GENOMIC DNA]</scope>
    <source>
        <strain evidence="1 2">36D10-4-7</strain>
    </source>
</reference>
<gene>
    <name evidence="1" type="ORF">HBH26_11655</name>
</gene>
<name>A0ABX1CSG4_9SPHN</name>
<dbReference type="PRINTS" id="PR00313">
    <property type="entry name" value="CABNDNGRPT"/>
</dbReference>
<dbReference type="EMBL" id="JAAVJH010000006">
    <property type="protein sequence ID" value="NJR79240.1"/>
    <property type="molecule type" value="Genomic_DNA"/>
</dbReference>
<dbReference type="SUPFAM" id="SSF51120">
    <property type="entry name" value="beta-Roll"/>
    <property type="match status" value="1"/>
</dbReference>
<evidence type="ECO:0000313" key="2">
    <source>
        <dbReference type="Proteomes" id="UP000732399"/>
    </source>
</evidence>
<dbReference type="Proteomes" id="UP000732399">
    <property type="component" value="Unassembled WGS sequence"/>
</dbReference>
<dbReference type="InterPro" id="IPR001343">
    <property type="entry name" value="Hemolysn_Ca-bd"/>
</dbReference>
<evidence type="ECO:0000313" key="1">
    <source>
        <dbReference type="EMBL" id="NJR79240.1"/>
    </source>
</evidence>
<dbReference type="Pfam" id="PF00353">
    <property type="entry name" value="HemolysinCabind"/>
    <property type="match status" value="3"/>
</dbReference>
<dbReference type="Gene3D" id="2.160.20.160">
    <property type="match status" value="1"/>
</dbReference>